<comment type="similarity">
    <text evidence="2 8">Belongs to the major facilitator superfamily. Bcr/CmlA family.</text>
</comment>
<dbReference type="GO" id="GO:0005886">
    <property type="term" value="C:plasma membrane"/>
    <property type="evidence" value="ECO:0007669"/>
    <property type="project" value="UniProtKB-SubCell"/>
</dbReference>
<evidence type="ECO:0000256" key="4">
    <source>
        <dbReference type="ARBA" id="ARBA00022475"/>
    </source>
</evidence>
<dbReference type="SUPFAM" id="SSF103473">
    <property type="entry name" value="MFS general substrate transporter"/>
    <property type="match status" value="1"/>
</dbReference>
<feature type="transmembrane region" description="Helical" evidence="8">
    <location>
        <begin position="382"/>
        <end position="403"/>
    </location>
</feature>
<dbReference type="STRING" id="237682.SAMN05421676_101139"/>
<dbReference type="OrthoDB" id="9800416at2"/>
<feature type="transmembrane region" description="Helical" evidence="8">
    <location>
        <begin position="147"/>
        <end position="165"/>
    </location>
</feature>
<dbReference type="PRINTS" id="PR01035">
    <property type="entry name" value="TCRTETA"/>
</dbReference>
<comment type="subcellular location">
    <subcellularLocation>
        <location evidence="1 8">Cell membrane</location>
        <topology evidence="1 8">Multi-pass membrane protein</topology>
    </subcellularLocation>
</comment>
<evidence type="ECO:0000256" key="8">
    <source>
        <dbReference type="RuleBase" id="RU365088"/>
    </source>
</evidence>
<feature type="transmembrane region" description="Helical" evidence="8">
    <location>
        <begin position="265"/>
        <end position="286"/>
    </location>
</feature>
<feature type="transmembrane region" description="Helical" evidence="8">
    <location>
        <begin position="177"/>
        <end position="197"/>
    </location>
</feature>
<evidence type="ECO:0000313" key="10">
    <source>
        <dbReference type="EMBL" id="SES67454.1"/>
    </source>
</evidence>
<sequence length="409" mass="42985">MQDIKMEQTTSLNMDKKSARFGMALLLGALTALGPLSIDMYLPALPTLTRDMQAATSLGQASLTACLFGLAIGQVIFGSLSDAKGRRTPLVFTLFCYAAVSALSGLSPSIWVLIVMRFLQGMMGAAGVVISRAVVRDLFDGSEMTKFFSLLMMINGAAPVFAPIIGGQILRVTDWNGIFYVLGGVGFLLFLIITISLPETLASEKRNTGGIREMVRTFGKLLTNRKFMGYVLSQSFIFAMMFSYISGGSFIVEGVFGASPQMFSIIFAVNGVGIVLATQITGFLSGHVSDTRLLIAGLVLAVISSLCLLGVILAGTGLALVCVFLFFVVSSMGIVNTAGFSLAMQDQSQHAGGASALLGVTRFACAGIVAPFVGIAGSTTAVPMGILIVICALLGTGFYFLLVGQKKIA</sequence>
<evidence type="ECO:0000259" key="9">
    <source>
        <dbReference type="PROSITE" id="PS50850"/>
    </source>
</evidence>
<dbReference type="InterPro" id="IPR004812">
    <property type="entry name" value="Efflux_drug-R_Bcr/CmlA"/>
</dbReference>
<organism evidence="10 11">
    <name type="scientific">Salinibacillus kushneri</name>
    <dbReference type="NCBI Taxonomy" id="237682"/>
    <lineage>
        <taxon>Bacteria</taxon>
        <taxon>Bacillati</taxon>
        <taxon>Bacillota</taxon>
        <taxon>Bacilli</taxon>
        <taxon>Bacillales</taxon>
        <taxon>Bacillaceae</taxon>
        <taxon>Salinibacillus</taxon>
    </lineage>
</organism>
<evidence type="ECO:0000256" key="1">
    <source>
        <dbReference type="ARBA" id="ARBA00004651"/>
    </source>
</evidence>
<dbReference type="InterPro" id="IPR020846">
    <property type="entry name" value="MFS_dom"/>
</dbReference>
<dbReference type="PANTHER" id="PTHR23502">
    <property type="entry name" value="MAJOR FACILITATOR SUPERFAMILY"/>
    <property type="match status" value="1"/>
</dbReference>
<dbReference type="FunFam" id="1.20.1720.10:FF:000005">
    <property type="entry name" value="Bcr/CflA family efflux transporter"/>
    <property type="match status" value="1"/>
</dbReference>
<protein>
    <recommendedName>
        <fullName evidence="8">Bcr/CflA family efflux transporter</fullName>
    </recommendedName>
</protein>
<dbReference type="AlphaFoldDB" id="A0A1H9YEZ2"/>
<keyword evidence="4 8" id="KW-1003">Cell membrane</keyword>
<proteinExistence type="inferred from homology"/>
<dbReference type="EMBL" id="FOHJ01000001">
    <property type="protein sequence ID" value="SES67454.1"/>
    <property type="molecule type" value="Genomic_DNA"/>
</dbReference>
<dbReference type="NCBIfam" id="TIGR00710">
    <property type="entry name" value="efflux_Bcr_CflA"/>
    <property type="match status" value="1"/>
</dbReference>
<reference evidence="11" key="1">
    <citation type="submission" date="2016-10" db="EMBL/GenBank/DDBJ databases">
        <authorList>
            <person name="Varghese N."/>
            <person name="Submissions S."/>
        </authorList>
    </citation>
    <scope>NUCLEOTIDE SEQUENCE [LARGE SCALE GENOMIC DNA]</scope>
    <source>
        <strain evidence="11">CGMCC 1.3566</strain>
    </source>
</reference>
<dbReference type="CDD" id="cd17320">
    <property type="entry name" value="MFS_MdfA_MDR_like"/>
    <property type="match status" value="1"/>
</dbReference>
<keyword evidence="6 8" id="KW-1133">Transmembrane helix</keyword>
<dbReference type="InterPro" id="IPR011701">
    <property type="entry name" value="MFS"/>
</dbReference>
<feature type="transmembrane region" description="Helical" evidence="8">
    <location>
        <begin position="356"/>
        <end position="376"/>
    </location>
</feature>
<evidence type="ECO:0000256" key="6">
    <source>
        <dbReference type="ARBA" id="ARBA00022989"/>
    </source>
</evidence>
<evidence type="ECO:0000256" key="5">
    <source>
        <dbReference type="ARBA" id="ARBA00022692"/>
    </source>
</evidence>
<feature type="domain" description="Major facilitator superfamily (MFS) profile" evidence="9">
    <location>
        <begin position="23"/>
        <end position="407"/>
    </location>
</feature>
<dbReference type="InterPro" id="IPR036259">
    <property type="entry name" value="MFS_trans_sf"/>
</dbReference>
<dbReference type="PANTHER" id="PTHR23502:SF132">
    <property type="entry name" value="POLYAMINE TRANSPORTER 2-RELATED"/>
    <property type="match status" value="1"/>
</dbReference>
<evidence type="ECO:0000313" key="11">
    <source>
        <dbReference type="Proteomes" id="UP000199095"/>
    </source>
</evidence>
<evidence type="ECO:0000256" key="3">
    <source>
        <dbReference type="ARBA" id="ARBA00022448"/>
    </source>
</evidence>
<dbReference type="GO" id="GO:0042910">
    <property type="term" value="F:xenobiotic transmembrane transporter activity"/>
    <property type="evidence" value="ECO:0007669"/>
    <property type="project" value="InterPro"/>
</dbReference>
<dbReference type="Pfam" id="PF07690">
    <property type="entry name" value="MFS_1"/>
    <property type="match status" value="1"/>
</dbReference>
<dbReference type="InterPro" id="IPR001958">
    <property type="entry name" value="Tet-R_TetA/multi-R_MdtG-like"/>
</dbReference>
<dbReference type="Proteomes" id="UP000199095">
    <property type="component" value="Unassembled WGS sequence"/>
</dbReference>
<evidence type="ECO:0000256" key="7">
    <source>
        <dbReference type="ARBA" id="ARBA00023136"/>
    </source>
</evidence>
<dbReference type="PROSITE" id="PS50850">
    <property type="entry name" value="MFS"/>
    <property type="match status" value="1"/>
</dbReference>
<keyword evidence="3 8" id="KW-0813">Transport</keyword>
<feature type="transmembrane region" description="Helical" evidence="8">
    <location>
        <begin position="118"/>
        <end position="135"/>
    </location>
</feature>
<feature type="transmembrane region" description="Helical" evidence="8">
    <location>
        <begin position="227"/>
        <end position="245"/>
    </location>
</feature>
<name>A0A1H9YEZ2_9BACI</name>
<feature type="transmembrane region" description="Helical" evidence="8">
    <location>
        <begin position="21"/>
        <end position="38"/>
    </location>
</feature>
<feature type="transmembrane region" description="Helical" evidence="8">
    <location>
        <begin position="58"/>
        <end position="78"/>
    </location>
</feature>
<keyword evidence="7 8" id="KW-0472">Membrane</keyword>
<keyword evidence="11" id="KW-1185">Reference proteome</keyword>
<feature type="transmembrane region" description="Helical" evidence="8">
    <location>
        <begin position="318"/>
        <end position="344"/>
    </location>
</feature>
<dbReference type="GO" id="GO:1990961">
    <property type="term" value="P:xenobiotic detoxification by transmembrane export across the plasma membrane"/>
    <property type="evidence" value="ECO:0007669"/>
    <property type="project" value="InterPro"/>
</dbReference>
<gene>
    <name evidence="10" type="ORF">SAMN05421676_101139</name>
</gene>
<accession>A0A1H9YEZ2</accession>
<dbReference type="Gene3D" id="1.20.1720.10">
    <property type="entry name" value="Multidrug resistance protein D"/>
    <property type="match status" value="1"/>
</dbReference>
<evidence type="ECO:0000256" key="2">
    <source>
        <dbReference type="ARBA" id="ARBA00006236"/>
    </source>
</evidence>
<feature type="transmembrane region" description="Helical" evidence="8">
    <location>
        <begin position="293"/>
        <end position="312"/>
    </location>
</feature>
<feature type="transmembrane region" description="Helical" evidence="8">
    <location>
        <begin position="90"/>
        <end position="112"/>
    </location>
</feature>
<keyword evidence="5 8" id="KW-0812">Transmembrane</keyword>